<dbReference type="GO" id="GO:0032436">
    <property type="term" value="P:positive regulation of proteasomal ubiquitin-dependent protein catabolic process"/>
    <property type="evidence" value="ECO:0007669"/>
    <property type="project" value="TreeGrafter"/>
</dbReference>
<feature type="compositionally biased region" description="Basic and acidic residues" evidence="1">
    <location>
        <begin position="685"/>
        <end position="696"/>
    </location>
</feature>
<dbReference type="SUPFAM" id="SSF81383">
    <property type="entry name" value="F-box domain"/>
    <property type="match status" value="1"/>
</dbReference>
<evidence type="ECO:0000256" key="1">
    <source>
        <dbReference type="SAM" id="MobiDB-lite"/>
    </source>
</evidence>
<evidence type="ECO:0000313" key="2">
    <source>
        <dbReference type="EMBL" id="CAD7228668.1"/>
    </source>
</evidence>
<dbReference type="EMBL" id="OB661646">
    <property type="protein sequence ID" value="CAD7228668.1"/>
    <property type="molecule type" value="Genomic_DNA"/>
</dbReference>
<proteinExistence type="predicted"/>
<accession>A0A7R8ZL44</accession>
<dbReference type="InterPro" id="IPR001810">
    <property type="entry name" value="F-box_dom"/>
</dbReference>
<sequence length="869" mass="96552">MASSDSNGSEHSEEPPQLLVMANQTPNLAEQYEVVCAIVRHLPISSLKNAAKVSKLWASVVSRERLKSVLDVFMWYNSDSNESFHNYVMAKPELLICFLTDSEDAGDLLWMMPMHCVTVSCTGNGVIAYTPRGRIEIRSGLEECPCGCTKTIFGNDDDYDRDQLKGIMIFSDRRLEDDLLDYLMKKATGREDGPQHVALAGDTIISATIIGRGLSRRRAEAGATASNASAEGESSDSEKPSLLDCIELYDCFTTGLLFGGSKLEVTTAMFPRTFAPDNSAMIEELKEIRKRLPPRSSHETVAFFFSSIRAIGTKGRIKDFQDVFPQMPFLGLEGEGQGPICSVYPRPTTTTNTSGDPVGLRKYYSGTLTIVIMFISFPRCQIHCLDEMASSDSGMSVNEEEEEEERPEVNVGEQYEVVCTIIRYLPIGSLRNAARVSKLWASAVARLRSHSTSDIFMWSDNSEEGSGALNSFVQSVQNQVMAKPEFCLLFLSVPLSHSLSPEEEEMGDNQVKQLVPLLPRSCSVMACTVTDVMIYNPRRDEQDPIPWLFDRYYRDTSFQTGVNGVGLSLSLSNSRDAWVKPFVFKRRDASHAQRMEMRMRNYWGGKLPAFNSTTGRPCSCVDKVFGDSDRFNREKLKGMLLLTPDHLSDTVIAYLLRKAAGRDDATQHVALAGAVVNVIYTQDPKPSETGETEDHSGCFQEDFDNNEEGENVEDDSPVRKLHDSYISGLLFGGSGVEVATALFPQDMKKKDAMIRELQRVGHHLPPRSSHRTLAFAITCCGRGRPKCTLPGPLVNHDSEIGYFSEIFPEIPVFGLKAGGEICSIYPPLVPTSSESSGESRPKKTRRDAQLSFGYTTVFMFVSFRRPNAR</sequence>
<dbReference type="Pfam" id="PF00646">
    <property type="entry name" value="F-box"/>
    <property type="match status" value="2"/>
</dbReference>
<dbReference type="GO" id="GO:0000209">
    <property type="term" value="P:protein polyubiquitination"/>
    <property type="evidence" value="ECO:0007669"/>
    <property type="project" value="TreeGrafter"/>
</dbReference>
<reference evidence="2" key="1">
    <citation type="submission" date="2020-11" db="EMBL/GenBank/DDBJ databases">
        <authorList>
            <person name="Tran Van P."/>
        </authorList>
    </citation>
    <scope>NUCLEOTIDE SEQUENCE</scope>
</reference>
<feature type="region of interest" description="Disordered" evidence="1">
    <location>
        <begin position="683"/>
        <end position="717"/>
    </location>
</feature>
<gene>
    <name evidence="2" type="ORF">CTOB1V02_LOCUS6546</name>
</gene>
<name>A0A7R8ZL44_9CRUS</name>
<feature type="compositionally biased region" description="Acidic residues" evidence="1">
    <location>
        <begin position="701"/>
        <end position="715"/>
    </location>
</feature>
<dbReference type="InterPro" id="IPR036047">
    <property type="entry name" value="F-box-like_dom_sf"/>
</dbReference>
<dbReference type="AlphaFoldDB" id="A0A7R8ZL44"/>
<organism evidence="2">
    <name type="scientific">Cyprideis torosa</name>
    <dbReference type="NCBI Taxonomy" id="163714"/>
    <lineage>
        <taxon>Eukaryota</taxon>
        <taxon>Metazoa</taxon>
        <taxon>Ecdysozoa</taxon>
        <taxon>Arthropoda</taxon>
        <taxon>Crustacea</taxon>
        <taxon>Oligostraca</taxon>
        <taxon>Ostracoda</taxon>
        <taxon>Podocopa</taxon>
        <taxon>Podocopida</taxon>
        <taxon>Cytherocopina</taxon>
        <taxon>Cytheroidea</taxon>
        <taxon>Cytherideidae</taxon>
        <taxon>Cyprideis</taxon>
    </lineage>
</organism>
<protein>
    <submittedName>
        <fullName evidence="2">Uncharacterized protein</fullName>
    </submittedName>
</protein>
<dbReference type="PANTHER" id="PTHR14939">
    <property type="entry name" value="F-BOX ONLY PROTEIN 22"/>
    <property type="match status" value="1"/>
</dbReference>
<dbReference type="PANTHER" id="PTHR14939:SF5">
    <property type="entry name" value="F-BOX ONLY PROTEIN 22"/>
    <property type="match status" value="1"/>
</dbReference>